<gene>
    <name evidence="1" type="ORF">SPELUC_LOCUS6344</name>
</gene>
<accession>A0ACA9MDL2</accession>
<sequence>MVSEVVVTHRDRLCRFAYELIEYIFSLHSTKLMVLFNESNSDEHELSQDILAINTVFICRMQGRRAARYRKERKKKKDDNCSKNKETKTRDELEQNIVDQDRCFFNTNKQKEWIKPQMLKDKLELYLDIEDEKFRKTCMWDESIDEALTARTNIIQNNLKDVKKSSLSFKSKKDLRQTMSKQARIRETQDVIHAVSIDPGVRTPFTWYSPTKGAGKIGNRDIGRIYRLCKYMDDLISRKDKLSNSKSKRKKKKASRLDKAVHRMRRKIYRLQNEIHRKTIKFLTDEFDIIVIPPFETSNMINRKTRKINKKTVKRMLGWSHYKFKQRLISKSKEKGNKVIFQNEAYTSKTCSWCGNMQNISGSKIYKCKNCNIEIDRDVNGARGILLRALLDGAMILS</sequence>
<organism evidence="1 2">
    <name type="scientific">Cetraspora pellucida</name>
    <dbReference type="NCBI Taxonomy" id="1433469"/>
    <lineage>
        <taxon>Eukaryota</taxon>
        <taxon>Fungi</taxon>
        <taxon>Fungi incertae sedis</taxon>
        <taxon>Mucoromycota</taxon>
        <taxon>Glomeromycotina</taxon>
        <taxon>Glomeromycetes</taxon>
        <taxon>Diversisporales</taxon>
        <taxon>Gigasporaceae</taxon>
        <taxon>Cetraspora</taxon>
    </lineage>
</organism>
<dbReference type="EMBL" id="CAJVPW010007404">
    <property type="protein sequence ID" value="CAG8580437.1"/>
    <property type="molecule type" value="Genomic_DNA"/>
</dbReference>
<comment type="caution">
    <text evidence="1">The sequence shown here is derived from an EMBL/GenBank/DDBJ whole genome shotgun (WGS) entry which is preliminary data.</text>
</comment>
<name>A0ACA9MDL2_9GLOM</name>
<protein>
    <submittedName>
        <fullName evidence="1">6062_t:CDS:1</fullName>
    </submittedName>
</protein>
<evidence type="ECO:0000313" key="1">
    <source>
        <dbReference type="EMBL" id="CAG8580437.1"/>
    </source>
</evidence>
<proteinExistence type="predicted"/>
<dbReference type="Proteomes" id="UP000789366">
    <property type="component" value="Unassembled WGS sequence"/>
</dbReference>
<keyword evidence="2" id="KW-1185">Reference proteome</keyword>
<reference evidence="1" key="1">
    <citation type="submission" date="2021-06" db="EMBL/GenBank/DDBJ databases">
        <authorList>
            <person name="Kallberg Y."/>
            <person name="Tangrot J."/>
            <person name="Rosling A."/>
        </authorList>
    </citation>
    <scope>NUCLEOTIDE SEQUENCE</scope>
    <source>
        <strain evidence="1">28 12/20/2015</strain>
    </source>
</reference>
<evidence type="ECO:0000313" key="2">
    <source>
        <dbReference type="Proteomes" id="UP000789366"/>
    </source>
</evidence>